<reference evidence="2" key="2">
    <citation type="submission" date="2025-08" db="UniProtKB">
        <authorList>
            <consortium name="Ensembl"/>
        </authorList>
    </citation>
    <scope>IDENTIFICATION</scope>
</reference>
<dbReference type="InterPro" id="IPR027805">
    <property type="entry name" value="Transposase_HTH_dom"/>
</dbReference>
<dbReference type="AlphaFoldDB" id="H3AMM1"/>
<dbReference type="PANTHER" id="PTHR23080:SF141">
    <property type="entry name" value="TRANSPOSASE HELIX-TURN-HELIX DOMAIN-CONTAINING PROTEIN"/>
    <property type="match status" value="1"/>
</dbReference>
<dbReference type="eggNOG" id="ENOG502S5QI">
    <property type="taxonomic scope" value="Eukaryota"/>
</dbReference>
<reference evidence="3" key="1">
    <citation type="submission" date="2011-08" db="EMBL/GenBank/DDBJ databases">
        <title>The draft genome of Latimeria chalumnae.</title>
        <authorList>
            <person name="Di Palma F."/>
            <person name="Alfoldi J."/>
            <person name="Johnson J."/>
            <person name="Berlin A."/>
            <person name="Gnerre S."/>
            <person name="Jaffe D."/>
            <person name="MacCallum I."/>
            <person name="Young S."/>
            <person name="Walker B.J."/>
            <person name="Lander E."/>
            <person name="Lindblad-Toh K."/>
        </authorList>
    </citation>
    <scope>NUCLEOTIDE SEQUENCE [LARGE SCALE GENOMIC DNA]</scope>
    <source>
        <strain evidence="3">Wild caught</strain>
    </source>
</reference>
<dbReference type="Pfam" id="PF13613">
    <property type="entry name" value="HTH_Tnp_4"/>
    <property type="match status" value="1"/>
</dbReference>
<name>H3AMM1_LATCH</name>
<feature type="domain" description="Transposase Helix-turn-helix" evidence="1">
    <location>
        <begin position="85"/>
        <end position="135"/>
    </location>
</feature>
<dbReference type="HOGENOM" id="CLU_1521242_0_0_1"/>
<evidence type="ECO:0000259" key="1">
    <source>
        <dbReference type="Pfam" id="PF13613"/>
    </source>
</evidence>
<sequence length="177" mass="20075">MDSSGSTVLYLSRQLRERASGARESLFSLENLKADGKQLRFYTGFSSYERFTAFLDFVMGDPALCAARLRGGSSEAVVAAGPQTTLSREDQLFLVLIRLRLGLLLQDLAYRFRVSESTVSRLWLSWTELIHARLMQMPIMYSPKYVDAFHPKRAVLHQGVPLVLLECTDLHFEVPSR</sequence>
<evidence type="ECO:0000313" key="3">
    <source>
        <dbReference type="Proteomes" id="UP000008672"/>
    </source>
</evidence>
<dbReference type="EMBL" id="AFYH01163832">
    <property type="status" value="NOT_ANNOTATED_CDS"/>
    <property type="molecule type" value="Genomic_DNA"/>
</dbReference>
<dbReference type="InParanoid" id="H3AMM1"/>
<dbReference type="Ensembl" id="ENSLACT00000010972.1">
    <property type="protein sequence ID" value="ENSLACP00000010892.1"/>
    <property type="gene ID" value="ENSLACG00000009585.1"/>
</dbReference>
<protein>
    <recommendedName>
        <fullName evidence="1">Transposase Helix-turn-helix domain-containing protein</fullName>
    </recommendedName>
</protein>
<keyword evidence="3" id="KW-1185">Reference proteome</keyword>
<accession>H3AMM1</accession>
<dbReference type="Proteomes" id="UP000008672">
    <property type="component" value="Unassembled WGS sequence"/>
</dbReference>
<proteinExistence type="predicted"/>
<reference evidence="2" key="3">
    <citation type="submission" date="2025-09" db="UniProtKB">
        <authorList>
            <consortium name="Ensembl"/>
        </authorList>
    </citation>
    <scope>IDENTIFICATION</scope>
</reference>
<dbReference type="PANTHER" id="PTHR23080">
    <property type="entry name" value="THAP DOMAIN PROTEIN"/>
    <property type="match status" value="1"/>
</dbReference>
<dbReference type="OMA" id="ATWINFM"/>
<evidence type="ECO:0000313" key="2">
    <source>
        <dbReference type="Ensembl" id="ENSLACP00000010892.1"/>
    </source>
</evidence>
<organism evidence="2 3">
    <name type="scientific">Latimeria chalumnae</name>
    <name type="common">Coelacanth</name>
    <dbReference type="NCBI Taxonomy" id="7897"/>
    <lineage>
        <taxon>Eukaryota</taxon>
        <taxon>Metazoa</taxon>
        <taxon>Chordata</taxon>
        <taxon>Craniata</taxon>
        <taxon>Vertebrata</taxon>
        <taxon>Euteleostomi</taxon>
        <taxon>Coelacanthiformes</taxon>
        <taxon>Coelacanthidae</taxon>
        <taxon>Latimeria</taxon>
    </lineage>
</organism>